<proteinExistence type="predicted"/>
<evidence type="ECO:0000313" key="3">
    <source>
        <dbReference type="EMBL" id="AWM76919.1"/>
    </source>
</evidence>
<protein>
    <recommendedName>
        <fullName evidence="2">TtsA-like Glycoside hydrolase family 108 domain-containing protein</fullName>
    </recommendedName>
</protein>
<organism evidence="3 4">
    <name type="scientific">Phenylobacterium parvum</name>
    <dbReference type="NCBI Taxonomy" id="2201350"/>
    <lineage>
        <taxon>Bacteria</taxon>
        <taxon>Pseudomonadati</taxon>
        <taxon>Pseudomonadota</taxon>
        <taxon>Alphaproteobacteria</taxon>
        <taxon>Caulobacterales</taxon>
        <taxon>Caulobacteraceae</taxon>
        <taxon>Phenylobacterium</taxon>
    </lineage>
</organism>
<gene>
    <name evidence="3" type="ORF">HYN04_03600</name>
</gene>
<feature type="domain" description="TtsA-like Glycoside hydrolase family 108" evidence="2">
    <location>
        <begin position="136"/>
        <end position="178"/>
    </location>
</feature>
<dbReference type="InterPro" id="IPR008565">
    <property type="entry name" value="TtsA-like_GH18_dom"/>
</dbReference>
<reference evidence="4" key="1">
    <citation type="submission" date="2018-05" db="EMBL/GenBank/DDBJ databases">
        <title>Genome sequencing of Phenylobacterium sp. HYN0004.</title>
        <authorList>
            <person name="Yi H."/>
            <person name="Baek C."/>
        </authorList>
    </citation>
    <scope>NUCLEOTIDE SEQUENCE [LARGE SCALE GENOMIC DNA]</scope>
    <source>
        <strain evidence="4">HYN0004</strain>
    </source>
</reference>
<sequence length="233" mass="25434">MNPVYPGYMGEITDFSRIFPDGPSAAWVRLRASGGVGRLTSPVAWSRLMPNRPRSVDRDGVSSPPPAPESADEALALAVRISREVRGSLSESPEGGPPETLTFEEAFSELAARENGRLRDPRVPDGEICFGDLAIEAPRLSPDVARDLYRTSCWVPTFCDHLPRAVALEVFDMAVFSGAEAARRALQVALRLPETELPATEFLLEIRQADPVRLRARFLIARLADIAGRLSGP</sequence>
<dbReference type="Pfam" id="PF05838">
    <property type="entry name" value="Glyco_hydro_108"/>
    <property type="match status" value="1"/>
</dbReference>
<dbReference type="InterPro" id="IPR023346">
    <property type="entry name" value="Lysozyme-like_dom_sf"/>
</dbReference>
<dbReference type="Proteomes" id="UP000247763">
    <property type="component" value="Chromosome"/>
</dbReference>
<dbReference type="Gene3D" id="1.20.141.10">
    <property type="entry name" value="Chitosanase, subunit A, domain 1"/>
    <property type="match status" value="1"/>
</dbReference>
<evidence type="ECO:0000256" key="1">
    <source>
        <dbReference type="SAM" id="MobiDB-lite"/>
    </source>
</evidence>
<evidence type="ECO:0000313" key="4">
    <source>
        <dbReference type="Proteomes" id="UP000247763"/>
    </source>
</evidence>
<accession>A0A2Z3HVU8</accession>
<keyword evidence="4" id="KW-1185">Reference proteome</keyword>
<dbReference type="AlphaFoldDB" id="A0A2Z3HVU8"/>
<name>A0A2Z3HVU8_9CAUL</name>
<dbReference type="KEGG" id="phb:HYN04_03600"/>
<feature type="region of interest" description="Disordered" evidence="1">
    <location>
        <begin position="49"/>
        <end position="70"/>
    </location>
</feature>
<evidence type="ECO:0000259" key="2">
    <source>
        <dbReference type="Pfam" id="PF05838"/>
    </source>
</evidence>
<dbReference type="EMBL" id="CP029479">
    <property type="protein sequence ID" value="AWM76919.1"/>
    <property type="molecule type" value="Genomic_DNA"/>
</dbReference>
<dbReference type="OrthoDB" id="9815229at2"/>
<dbReference type="SUPFAM" id="SSF53955">
    <property type="entry name" value="Lysozyme-like"/>
    <property type="match status" value="1"/>
</dbReference>